<dbReference type="InterPro" id="IPR008753">
    <property type="entry name" value="Peptidase_M13_N"/>
</dbReference>
<keyword evidence="5" id="KW-1185">Reference proteome</keyword>
<evidence type="ECO:0000259" key="3">
    <source>
        <dbReference type="Pfam" id="PF05649"/>
    </source>
</evidence>
<dbReference type="PROSITE" id="PS51257">
    <property type="entry name" value="PROKAR_LIPOPROTEIN"/>
    <property type="match status" value="1"/>
</dbReference>
<evidence type="ECO:0000313" key="5">
    <source>
        <dbReference type="Proteomes" id="UP000821853"/>
    </source>
</evidence>
<dbReference type="GO" id="GO:0006508">
    <property type="term" value="P:proteolysis"/>
    <property type="evidence" value="ECO:0007669"/>
    <property type="project" value="InterPro"/>
</dbReference>
<gene>
    <name evidence="4" type="ORF">HPB48_015117</name>
</gene>
<keyword evidence="2" id="KW-0812">Transmembrane</keyword>
<evidence type="ECO:0000256" key="2">
    <source>
        <dbReference type="SAM" id="Phobius"/>
    </source>
</evidence>
<dbReference type="Proteomes" id="UP000821853">
    <property type="component" value="Chromosome 3"/>
</dbReference>
<keyword evidence="2" id="KW-0472">Membrane</keyword>
<dbReference type="SUPFAM" id="SSF55486">
    <property type="entry name" value="Metalloproteases ('zincins'), catalytic domain"/>
    <property type="match status" value="1"/>
</dbReference>
<reference evidence="4 5" key="1">
    <citation type="journal article" date="2020" name="Cell">
        <title>Large-Scale Comparative Analyses of Tick Genomes Elucidate Their Genetic Diversity and Vector Capacities.</title>
        <authorList>
            <consortium name="Tick Genome and Microbiome Consortium (TIGMIC)"/>
            <person name="Jia N."/>
            <person name="Wang J."/>
            <person name="Shi W."/>
            <person name="Du L."/>
            <person name="Sun Y."/>
            <person name="Zhan W."/>
            <person name="Jiang J.F."/>
            <person name="Wang Q."/>
            <person name="Zhang B."/>
            <person name="Ji P."/>
            <person name="Bell-Sakyi L."/>
            <person name="Cui X.M."/>
            <person name="Yuan T.T."/>
            <person name="Jiang B.G."/>
            <person name="Yang W.F."/>
            <person name="Lam T.T."/>
            <person name="Chang Q.C."/>
            <person name="Ding S.J."/>
            <person name="Wang X.J."/>
            <person name="Zhu J.G."/>
            <person name="Ruan X.D."/>
            <person name="Zhao L."/>
            <person name="Wei J.T."/>
            <person name="Ye R.Z."/>
            <person name="Que T.C."/>
            <person name="Du C.H."/>
            <person name="Zhou Y.H."/>
            <person name="Cheng J.X."/>
            <person name="Dai P.F."/>
            <person name="Guo W.B."/>
            <person name="Han X.H."/>
            <person name="Huang E.J."/>
            <person name="Li L.F."/>
            <person name="Wei W."/>
            <person name="Gao Y.C."/>
            <person name="Liu J.Z."/>
            <person name="Shao H.Z."/>
            <person name="Wang X."/>
            <person name="Wang C.C."/>
            <person name="Yang T.C."/>
            <person name="Huo Q.B."/>
            <person name="Li W."/>
            <person name="Chen H.Y."/>
            <person name="Chen S.E."/>
            <person name="Zhou L.G."/>
            <person name="Ni X.B."/>
            <person name="Tian J.H."/>
            <person name="Sheng Y."/>
            <person name="Liu T."/>
            <person name="Pan Y.S."/>
            <person name="Xia L.Y."/>
            <person name="Li J."/>
            <person name="Zhao F."/>
            <person name="Cao W.C."/>
        </authorList>
    </citation>
    <scope>NUCLEOTIDE SEQUENCE [LARGE SCALE GENOMIC DNA]</scope>
    <source>
        <strain evidence="4">HaeL-2018</strain>
    </source>
</reference>
<accession>A0A9J6G6G9</accession>
<keyword evidence="2" id="KW-1133">Transmembrane helix</keyword>
<organism evidence="4 5">
    <name type="scientific">Haemaphysalis longicornis</name>
    <name type="common">Bush tick</name>
    <dbReference type="NCBI Taxonomy" id="44386"/>
    <lineage>
        <taxon>Eukaryota</taxon>
        <taxon>Metazoa</taxon>
        <taxon>Ecdysozoa</taxon>
        <taxon>Arthropoda</taxon>
        <taxon>Chelicerata</taxon>
        <taxon>Arachnida</taxon>
        <taxon>Acari</taxon>
        <taxon>Parasitiformes</taxon>
        <taxon>Ixodida</taxon>
        <taxon>Ixodoidea</taxon>
        <taxon>Ixodidae</taxon>
        <taxon>Haemaphysalinae</taxon>
        <taxon>Haemaphysalis</taxon>
    </lineage>
</organism>
<feature type="domain" description="Peptidase M13 N-terminal" evidence="3">
    <location>
        <begin position="73"/>
        <end position="368"/>
    </location>
</feature>
<proteinExistence type="predicted"/>
<dbReference type="InterPro" id="IPR042089">
    <property type="entry name" value="Peptidase_M13_dom_2"/>
</dbReference>
<dbReference type="EMBL" id="JABSTR010000005">
    <property type="protein sequence ID" value="KAH9370128.1"/>
    <property type="molecule type" value="Genomic_DNA"/>
</dbReference>
<evidence type="ECO:0000313" key="4">
    <source>
        <dbReference type="EMBL" id="KAH9370128.1"/>
    </source>
</evidence>
<dbReference type="OrthoDB" id="10443777at2759"/>
<sequence length="513" mass="55851">MVLKRYKTVLTIGVIAAMSCVGTVLFALTLSRDKSRSSPSPLSAAGCNSTACQLEADHLEAGRLGTAASASECRGFYDFVCAQHRHGRPLLHQQAALALASRLNASLAGFPALSEALLRGSCPGHYALLGVDLYRACMGVRDGGKSVVADWEQVVQFLRRVGLADWPLSKARPLDRSPWDLAGLLDLRLGIFPLARLSLRNYFGRIIMQLDRTPLPLRLHQMTLPIRDVTSYVRIVEVALSLLQLTSAATSAGPDGTATVHWGAAAAAIVELEQALERAQPRDAFVYGPRLIRLGDLPRSRHWNWAEYIAIVRDDSTLLVQTNLTLLVHEPEQLALATEVLGNTTAAVLFNYLGYRTLVHLAPLLPEEASFLLPLAPWADVASPPRLAGCLRLLAHIHPFTLRFFAGLEPGTNQYTPPRPGGRADALFSAAQRGTAAVVETLAWRERGTGLRRARTLVRARLERDQSSRAAHQPPSPKGPVLWPAPEGILAALLKVQSRRRTPSGWRLAPTTA</sequence>
<dbReference type="Pfam" id="PF05649">
    <property type="entry name" value="Peptidase_M13_N"/>
    <property type="match status" value="1"/>
</dbReference>
<feature type="region of interest" description="Disordered" evidence="1">
    <location>
        <begin position="462"/>
        <end position="482"/>
    </location>
</feature>
<dbReference type="OMA" id="HWNWAEY"/>
<protein>
    <recommendedName>
        <fullName evidence="3">Peptidase M13 N-terminal domain-containing protein</fullName>
    </recommendedName>
</protein>
<comment type="caution">
    <text evidence="4">The sequence shown here is derived from an EMBL/GenBank/DDBJ whole genome shotgun (WGS) entry which is preliminary data.</text>
</comment>
<dbReference type="Gene3D" id="1.10.1380.10">
    <property type="entry name" value="Neutral endopeptidase , domain2"/>
    <property type="match status" value="1"/>
</dbReference>
<name>A0A9J6G6G9_HAELO</name>
<dbReference type="VEuPathDB" id="VectorBase:HLOH_065214"/>
<evidence type="ECO:0000256" key="1">
    <source>
        <dbReference type="SAM" id="MobiDB-lite"/>
    </source>
</evidence>
<dbReference type="AlphaFoldDB" id="A0A9J6G6G9"/>
<feature type="transmembrane region" description="Helical" evidence="2">
    <location>
        <begin position="9"/>
        <end position="30"/>
    </location>
</feature>